<evidence type="ECO:0000313" key="2">
    <source>
        <dbReference type="EMBL" id="MDH0125441.1"/>
    </source>
</evidence>
<evidence type="ECO:0000313" key="3">
    <source>
        <dbReference type="Proteomes" id="UP001158087"/>
    </source>
</evidence>
<accession>A0AA42KPG9</accession>
<proteinExistence type="predicted"/>
<dbReference type="Proteomes" id="UP001158087">
    <property type="component" value="Unassembled WGS sequence"/>
</dbReference>
<gene>
    <name evidence="2" type="ORF">N7376_15645</name>
</gene>
<keyword evidence="1" id="KW-0472">Membrane</keyword>
<keyword evidence="1" id="KW-1133">Transmembrane helix</keyword>
<keyword evidence="1" id="KW-0812">Transmembrane</keyword>
<reference evidence="2" key="1">
    <citation type="submission" date="2022-09" db="EMBL/GenBank/DDBJ databases">
        <title>Intensive care unit water sources are persistently colonized with multi-drug resistant bacteria and are the site of extensive horizontal gene transfer of antibiotic resistance genes.</title>
        <authorList>
            <person name="Diorio-Toth L."/>
        </authorList>
    </citation>
    <scope>NUCLEOTIDE SEQUENCE</scope>
    <source>
        <strain evidence="2">GD04153</strain>
    </source>
</reference>
<comment type="caution">
    <text evidence="2">The sequence shown here is derived from an EMBL/GenBank/DDBJ whole genome shotgun (WGS) entry which is preliminary data.</text>
</comment>
<name>A0AA42KPG9_9HYPH</name>
<sequence length="144" mass="15428">MDGNKWAIGAAVIAAIGTIITAGTTGYSAYLTAQIQKQTSDRQSDIEMVKLALNILGGDISDKTQESRAFAVSLLEKYSGVPIDKSTKTSWSESGTVIFSSKVLGLSSEPRMFRDLLGSDGSPELGMPNPGLRQQEMLNKLNKN</sequence>
<dbReference type="AlphaFoldDB" id="A0AA42KPG9"/>
<protein>
    <submittedName>
        <fullName evidence="2">Uncharacterized protein</fullName>
    </submittedName>
</protein>
<feature type="transmembrane region" description="Helical" evidence="1">
    <location>
        <begin position="6"/>
        <end position="33"/>
    </location>
</feature>
<evidence type="ECO:0000256" key="1">
    <source>
        <dbReference type="SAM" id="Phobius"/>
    </source>
</evidence>
<organism evidence="2 3">
    <name type="scientific">Brucella intermedia GD04153</name>
    <dbReference type="NCBI Taxonomy" id="2975438"/>
    <lineage>
        <taxon>Bacteria</taxon>
        <taxon>Pseudomonadati</taxon>
        <taxon>Pseudomonadota</taxon>
        <taxon>Alphaproteobacteria</taxon>
        <taxon>Hyphomicrobiales</taxon>
        <taxon>Brucellaceae</taxon>
        <taxon>Brucella/Ochrobactrum group</taxon>
        <taxon>Brucella</taxon>
    </lineage>
</organism>
<dbReference type="EMBL" id="JAODYY010000007">
    <property type="protein sequence ID" value="MDH0125441.1"/>
    <property type="molecule type" value="Genomic_DNA"/>
</dbReference>